<keyword evidence="1" id="KW-0456">Lyase</keyword>
<dbReference type="Gene3D" id="2.130.10.10">
    <property type="entry name" value="YVTN repeat-like/Quinoprotein amine dehydrogenase"/>
    <property type="match status" value="2"/>
</dbReference>
<dbReference type="PANTHER" id="PTHR40274:SF3">
    <property type="entry name" value="VIRGINIAMYCIN B LYASE"/>
    <property type="match status" value="1"/>
</dbReference>
<dbReference type="RefSeq" id="WP_136737053.1">
    <property type="nucleotide sequence ID" value="NZ_SWDB01000038.1"/>
</dbReference>
<dbReference type="Pfam" id="PF24684">
    <property type="entry name" value="Vgb_lyase"/>
    <property type="match status" value="1"/>
</dbReference>
<evidence type="ECO:0000313" key="1">
    <source>
        <dbReference type="EMBL" id="TKB43425.1"/>
    </source>
</evidence>
<dbReference type="PANTHER" id="PTHR40274">
    <property type="entry name" value="VIRGINIAMYCIN B LYASE"/>
    <property type="match status" value="1"/>
</dbReference>
<comment type="caution">
    <text evidence="1">The sequence shown here is derived from an EMBL/GenBank/DDBJ whole genome shotgun (WGS) entry which is preliminary data.</text>
</comment>
<protein>
    <submittedName>
        <fullName evidence="1">Lyase</fullName>
    </submittedName>
</protein>
<dbReference type="EMBL" id="SWDB01000038">
    <property type="protein sequence ID" value="TKB43425.1"/>
    <property type="molecule type" value="Genomic_DNA"/>
</dbReference>
<name>A0A4U1B244_9GAMM</name>
<keyword evidence="2" id="KW-1185">Reference proteome</keyword>
<dbReference type="Proteomes" id="UP000307999">
    <property type="component" value="Unassembled WGS sequence"/>
</dbReference>
<dbReference type="OrthoDB" id="9812926at2"/>
<dbReference type="SUPFAM" id="SSF101898">
    <property type="entry name" value="NHL repeat"/>
    <property type="match status" value="1"/>
</dbReference>
<gene>
    <name evidence="1" type="ORF">E8M12_14845</name>
</gene>
<dbReference type="GO" id="GO:0016829">
    <property type="term" value="F:lyase activity"/>
    <property type="evidence" value="ECO:0007669"/>
    <property type="project" value="UniProtKB-KW"/>
</dbReference>
<dbReference type="InterPro" id="IPR015943">
    <property type="entry name" value="WD40/YVTN_repeat-like_dom_sf"/>
</dbReference>
<organism evidence="1 2">
    <name type="scientific">Thalassotalea mangrovi</name>
    <dbReference type="NCBI Taxonomy" id="2572245"/>
    <lineage>
        <taxon>Bacteria</taxon>
        <taxon>Pseudomonadati</taxon>
        <taxon>Pseudomonadota</taxon>
        <taxon>Gammaproteobacteria</taxon>
        <taxon>Alteromonadales</taxon>
        <taxon>Colwelliaceae</taxon>
        <taxon>Thalassotalea</taxon>
    </lineage>
</organism>
<dbReference type="AlphaFoldDB" id="A0A4U1B244"/>
<reference evidence="1 2" key="1">
    <citation type="submission" date="2019-04" db="EMBL/GenBank/DDBJ databases">
        <title>Thalassotalea guangxiensis sp. nov., isolated from sediment of the coastal wetland.</title>
        <authorList>
            <person name="Zheng S."/>
            <person name="Zhang D."/>
        </authorList>
    </citation>
    <scope>NUCLEOTIDE SEQUENCE [LARGE SCALE GENOMIC DNA]</scope>
    <source>
        <strain evidence="1 2">ZS-4</strain>
    </source>
</reference>
<dbReference type="InterPro" id="IPR051344">
    <property type="entry name" value="Vgb"/>
</dbReference>
<accession>A0A4U1B244</accession>
<evidence type="ECO:0000313" key="2">
    <source>
        <dbReference type="Proteomes" id="UP000307999"/>
    </source>
</evidence>
<proteinExistence type="predicted"/>
<sequence length="346" mass="39459">MNRLICIWVTILLLFWSLPGITSEPSVKPSVKSSVKIDIKEWQVPWADTRPRDPALDSRGKVWFCGQSGNYIASLDPNSGKFRKYSLPDGTYPHNLIIDTQDFIWYAGNRNSHIGRINPANGDIERIDMPAKNPIDPHTLVFDSIGNIWFTAQWGNKIGFLDVESRQVKLLDSPLPQSRPYGIKIDGDNNPWIVLFGTNQLARVDAITLQFSLHALPHQQQRPRRLEIDDKNQIWLLDHELGYVSRYRKDTQAFKQWQVAEKHQANLYGSAMDNEQRLWVAVTGTSPNQLRIFDTRQETFIGAADIPSGAGTIRYMFYHQPDNSVWFGTDANTIGRAMIKPITDSP</sequence>